<evidence type="ECO:0000313" key="3">
    <source>
        <dbReference type="EMBL" id="GAA0226819.1"/>
    </source>
</evidence>
<feature type="chain" id="PRO_5045586838" description="Lipoprotein" evidence="2">
    <location>
        <begin position="30"/>
        <end position="314"/>
    </location>
</feature>
<keyword evidence="2" id="KW-0732">Signal</keyword>
<dbReference type="EMBL" id="BAAAGX010000006">
    <property type="protein sequence ID" value="GAA0226819.1"/>
    <property type="molecule type" value="Genomic_DNA"/>
</dbReference>
<gene>
    <name evidence="3" type="ORF">GCM10009539_10230</name>
</gene>
<accession>A0ABN0TPG8</accession>
<feature type="signal peptide" evidence="2">
    <location>
        <begin position="1"/>
        <end position="29"/>
    </location>
</feature>
<proteinExistence type="predicted"/>
<dbReference type="RefSeq" id="WP_344647570.1">
    <property type="nucleotide sequence ID" value="NZ_BAAAGX010000006.1"/>
</dbReference>
<evidence type="ECO:0000256" key="2">
    <source>
        <dbReference type="SAM" id="SignalP"/>
    </source>
</evidence>
<reference evidence="3 4" key="1">
    <citation type="journal article" date="2019" name="Int. J. Syst. Evol. Microbiol.">
        <title>The Global Catalogue of Microorganisms (GCM) 10K type strain sequencing project: providing services to taxonomists for standard genome sequencing and annotation.</title>
        <authorList>
            <consortium name="The Broad Institute Genomics Platform"/>
            <consortium name="The Broad Institute Genome Sequencing Center for Infectious Disease"/>
            <person name="Wu L."/>
            <person name="Ma J."/>
        </authorList>
    </citation>
    <scope>NUCLEOTIDE SEQUENCE [LARGE SCALE GENOMIC DNA]</scope>
    <source>
        <strain evidence="3 4">JCM 10425</strain>
    </source>
</reference>
<feature type="region of interest" description="Disordered" evidence="1">
    <location>
        <begin position="28"/>
        <end position="56"/>
    </location>
</feature>
<name>A0ABN0TPG8_9ACTN</name>
<evidence type="ECO:0000313" key="4">
    <source>
        <dbReference type="Proteomes" id="UP001500967"/>
    </source>
</evidence>
<organism evidence="3 4">
    <name type="scientific">Cryptosporangium japonicum</name>
    <dbReference type="NCBI Taxonomy" id="80872"/>
    <lineage>
        <taxon>Bacteria</taxon>
        <taxon>Bacillati</taxon>
        <taxon>Actinomycetota</taxon>
        <taxon>Actinomycetes</taxon>
        <taxon>Cryptosporangiales</taxon>
        <taxon>Cryptosporangiaceae</taxon>
        <taxon>Cryptosporangium</taxon>
    </lineage>
</organism>
<comment type="caution">
    <text evidence="3">The sequence shown here is derived from an EMBL/GenBank/DDBJ whole genome shotgun (WGS) entry which is preliminary data.</text>
</comment>
<evidence type="ECO:0008006" key="5">
    <source>
        <dbReference type="Google" id="ProtNLM"/>
    </source>
</evidence>
<keyword evidence="4" id="KW-1185">Reference proteome</keyword>
<protein>
    <recommendedName>
        <fullName evidence="5">Lipoprotein</fullName>
    </recommendedName>
</protein>
<sequence>MNRKIRAYRRSVAVTLAFALAAVPGTACSADERPPAETPAPPQAVEPAPSPELPPELPLGGREIFPRYRVVAYYGSTGGGTLGVLGEEPPDRIVPRLRAAAAPFATPDRPVQIAFELIVRIADRKPGKNRVYSHSIKPAVIRRYIEAAEKAKALVVLDIQPGRLNFLDAIKPYRWALEHPNVGIALDPEWRVAWNEVPGEVVGRASAAEVNAASAYVSEITRAAQLPEKLFLLHQFRRAMLPDVEKIVPRPGLVMVQHVDGFGTRREKDATYAAVRRPAQFKLGYKLFYDEDVDPYRPAEVLAFTHPPDYVSYQ</sequence>
<dbReference type="Proteomes" id="UP001500967">
    <property type="component" value="Unassembled WGS sequence"/>
</dbReference>
<evidence type="ECO:0000256" key="1">
    <source>
        <dbReference type="SAM" id="MobiDB-lite"/>
    </source>
</evidence>
<feature type="compositionally biased region" description="Pro residues" evidence="1">
    <location>
        <begin position="36"/>
        <end position="56"/>
    </location>
</feature>